<accession>A0AAN8LH47</accession>
<reference evidence="2 3" key="1">
    <citation type="submission" date="2021-04" db="EMBL/GenBank/DDBJ databases">
        <authorList>
            <person name="De Guttry C."/>
            <person name="Zahm M."/>
            <person name="Klopp C."/>
            <person name="Cabau C."/>
            <person name="Louis A."/>
            <person name="Berthelot C."/>
            <person name="Parey E."/>
            <person name="Roest Crollius H."/>
            <person name="Montfort J."/>
            <person name="Robinson-Rechavi M."/>
            <person name="Bucao C."/>
            <person name="Bouchez O."/>
            <person name="Gislard M."/>
            <person name="Lluch J."/>
            <person name="Milhes M."/>
            <person name="Lampietro C."/>
            <person name="Lopez Roques C."/>
            <person name="Donnadieu C."/>
            <person name="Braasch I."/>
            <person name="Desvignes T."/>
            <person name="Postlethwait J."/>
            <person name="Bobe J."/>
            <person name="Wedekind C."/>
            <person name="Guiguen Y."/>
        </authorList>
    </citation>
    <scope>NUCLEOTIDE SEQUENCE [LARGE SCALE GENOMIC DNA]</scope>
    <source>
        <strain evidence="2">Cs_M1</strain>
        <tissue evidence="2">Blood</tissue>
    </source>
</reference>
<feature type="non-terminal residue" evidence="2">
    <location>
        <position position="75"/>
    </location>
</feature>
<evidence type="ECO:0000313" key="3">
    <source>
        <dbReference type="Proteomes" id="UP001356427"/>
    </source>
</evidence>
<feature type="domain" description="Isopenicillin N synthase-like Fe(2+) 2OG dioxygenase" evidence="1">
    <location>
        <begin position="26"/>
        <end position="72"/>
    </location>
</feature>
<dbReference type="EMBL" id="JAGTTL010000018">
    <property type="protein sequence ID" value="KAK6309294.1"/>
    <property type="molecule type" value="Genomic_DNA"/>
</dbReference>
<dbReference type="AlphaFoldDB" id="A0AAN8LH47"/>
<evidence type="ECO:0000259" key="1">
    <source>
        <dbReference type="Pfam" id="PF03171"/>
    </source>
</evidence>
<dbReference type="InterPro" id="IPR044861">
    <property type="entry name" value="IPNS-like_FE2OG_OXY"/>
</dbReference>
<protein>
    <recommendedName>
        <fullName evidence="1">Isopenicillin N synthase-like Fe(2+) 2OG dioxygenase domain-containing protein</fullName>
    </recommendedName>
</protein>
<dbReference type="Gene3D" id="2.60.120.330">
    <property type="entry name" value="B-lactam Antibiotic, Isopenicillin N Synthase, Chain"/>
    <property type="match status" value="1"/>
</dbReference>
<proteinExistence type="predicted"/>
<organism evidence="2 3">
    <name type="scientific">Coregonus suidteri</name>
    <dbReference type="NCBI Taxonomy" id="861788"/>
    <lineage>
        <taxon>Eukaryota</taxon>
        <taxon>Metazoa</taxon>
        <taxon>Chordata</taxon>
        <taxon>Craniata</taxon>
        <taxon>Vertebrata</taxon>
        <taxon>Euteleostomi</taxon>
        <taxon>Actinopterygii</taxon>
        <taxon>Neopterygii</taxon>
        <taxon>Teleostei</taxon>
        <taxon>Protacanthopterygii</taxon>
        <taxon>Salmoniformes</taxon>
        <taxon>Salmonidae</taxon>
        <taxon>Coregoninae</taxon>
        <taxon>Coregonus</taxon>
    </lineage>
</organism>
<name>A0AAN8LH47_9TELE</name>
<dbReference type="InterPro" id="IPR027443">
    <property type="entry name" value="IPNS-like_sf"/>
</dbReference>
<dbReference type="Pfam" id="PF03171">
    <property type="entry name" value="2OG-FeII_Oxy"/>
    <property type="match status" value="1"/>
</dbReference>
<gene>
    <name evidence="2" type="ORF">J4Q44_G00207570</name>
</gene>
<sequence length="75" mass="8287">MAYSLGLEAEVFLSADRHIGSDENGSALRSLYYPPVRSDRVKEGQLRCGEHTDYGSITLVFQSQVGDLQVNKTPL</sequence>
<comment type="caution">
    <text evidence="2">The sequence shown here is derived from an EMBL/GenBank/DDBJ whole genome shotgun (WGS) entry which is preliminary data.</text>
</comment>
<dbReference type="SUPFAM" id="SSF51197">
    <property type="entry name" value="Clavaminate synthase-like"/>
    <property type="match status" value="1"/>
</dbReference>
<dbReference type="Proteomes" id="UP001356427">
    <property type="component" value="Unassembled WGS sequence"/>
</dbReference>
<evidence type="ECO:0000313" key="2">
    <source>
        <dbReference type="EMBL" id="KAK6309294.1"/>
    </source>
</evidence>
<keyword evidence="3" id="KW-1185">Reference proteome</keyword>